<sequence length="263" mass="30407">MDKIALQKAVEEEIKEAQAKISLYIKNLKTGEVLFQHKEDLSVVSASIIKVPIMVAALEEIQKGVLSKDTLVTVPKSTILEDSEVFEYGERQYTLDELLVWMIINSDNTATNSLIDLLTMDKINQTCRQLNLKVTKLERKMLDFDAVKLGYNNYTSAMDMCLIYKALYDKSILTSDLCDYAVSILLRQRHKQNSMRYITDEVKIAHKTGSLDFLNHDAGIFYLKENDYYFGAFVWDAPDDVYGMKWIGRVSKMVYEYYRHYGH</sequence>
<dbReference type="InterPro" id="IPR000871">
    <property type="entry name" value="Beta-lactam_class-A"/>
</dbReference>
<dbReference type="GO" id="GO:0046677">
    <property type="term" value="P:response to antibiotic"/>
    <property type="evidence" value="ECO:0007669"/>
    <property type="project" value="InterPro"/>
</dbReference>
<dbReference type="KEGG" id="anr:Ana3638_11630"/>
<dbReference type="GO" id="GO:0030655">
    <property type="term" value="P:beta-lactam antibiotic catabolic process"/>
    <property type="evidence" value="ECO:0007669"/>
    <property type="project" value="InterPro"/>
</dbReference>
<keyword evidence="3" id="KW-1185">Reference proteome</keyword>
<dbReference type="InterPro" id="IPR045155">
    <property type="entry name" value="Beta-lactam_cat"/>
</dbReference>
<reference evidence="2 3" key="1">
    <citation type="submission" date="2020-01" db="EMBL/GenBank/DDBJ databases">
        <title>Genome analysis of Anaerocolumna sp. CBA3638.</title>
        <authorList>
            <person name="Kim J."/>
            <person name="Roh S.W."/>
        </authorList>
    </citation>
    <scope>NUCLEOTIDE SEQUENCE [LARGE SCALE GENOMIC DNA]</scope>
    <source>
        <strain evidence="2 3">CBA3638</strain>
    </source>
</reference>
<dbReference type="PANTHER" id="PTHR35333:SF3">
    <property type="entry name" value="BETA-LACTAMASE-TYPE TRANSPEPTIDASE FOLD CONTAINING PROTEIN"/>
    <property type="match status" value="1"/>
</dbReference>
<dbReference type="SUPFAM" id="SSF56601">
    <property type="entry name" value="beta-lactamase/transpeptidase-like"/>
    <property type="match status" value="1"/>
</dbReference>
<dbReference type="Proteomes" id="UP000464314">
    <property type="component" value="Chromosome"/>
</dbReference>
<keyword evidence="2" id="KW-0378">Hydrolase</keyword>
<feature type="domain" description="Beta-lactamase class A catalytic" evidence="1">
    <location>
        <begin position="22"/>
        <end position="233"/>
    </location>
</feature>
<dbReference type="Gene3D" id="3.40.710.10">
    <property type="entry name" value="DD-peptidase/beta-lactamase superfamily"/>
    <property type="match status" value="1"/>
</dbReference>
<organism evidence="2 3">
    <name type="scientific">Anaerocolumna sedimenticola</name>
    <dbReference type="NCBI Taxonomy" id="2696063"/>
    <lineage>
        <taxon>Bacteria</taxon>
        <taxon>Bacillati</taxon>
        <taxon>Bacillota</taxon>
        <taxon>Clostridia</taxon>
        <taxon>Lachnospirales</taxon>
        <taxon>Lachnospiraceae</taxon>
        <taxon>Anaerocolumna</taxon>
    </lineage>
</organism>
<dbReference type="GO" id="GO:0008800">
    <property type="term" value="F:beta-lactamase activity"/>
    <property type="evidence" value="ECO:0007669"/>
    <property type="project" value="InterPro"/>
</dbReference>
<evidence type="ECO:0000259" key="1">
    <source>
        <dbReference type="Pfam" id="PF13354"/>
    </source>
</evidence>
<gene>
    <name evidence="2" type="ORF">Ana3638_11630</name>
</gene>
<name>A0A6P1TJR6_9FIRM</name>
<dbReference type="EMBL" id="CP048000">
    <property type="protein sequence ID" value="QHQ61344.1"/>
    <property type="molecule type" value="Genomic_DNA"/>
</dbReference>
<evidence type="ECO:0000313" key="3">
    <source>
        <dbReference type="Proteomes" id="UP000464314"/>
    </source>
</evidence>
<evidence type="ECO:0000313" key="2">
    <source>
        <dbReference type="EMBL" id="QHQ61344.1"/>
    </source>
</evidence>
<dbReference type="InterPro" id="IPR012338">
    <property type="entry name" value="Beta-lactam/transpept-like"/>
</dbReference>
<accession>A0A6P1TJR6</accession>
<dbReference type="RefSeq" id="WP_161838169.1">
    <property type="nucleotide sequence ID" value="NZ_CP048000.1"/>
</dbReference>
<dbReference type="PANTHER" id="PTHR35333">
    <property type="entry name" value="BETA-LACTAMASE"/>
    <property type="match status" value="1"/>
</dbReference>
<dbReference type="Pfam" id="PF13354">
    <property type="entry name" value="Beta-lactamase2"/>
    <property type="match status" value="1"/>
</dbReference>
<proteinExistence type="predicted"/>
<protein>
    <submittedName>
        <fullName evidence="2">Serine hydrolase</fullName>
    </submittedName>
</protein>
<dbReference type="AlphaFoldDB" id="A0A6P1TJR6"/>